<dbReference type="EMBL" id="PCWA01000063">
    <property type="protein sequence ID" value="PIQ89235.1"/>
    <property type="molecule type" value="Genomic_DNA"/>
</dbReference>
<proteinExistence type="predicted"/>
<organism evidence="1 2">
    <name type="scientific">Candidatus Ghiorseimicrobium undicola</name>
    <dbReference type="NCBI Taxonomy" id="1974746"/>
    <lineage>
        <taxon>Bacteria</taxon>
        <taxon>Pseudomonadati</taxon>
        <taxon>Candidatus Omnitrophota</taxon>
        <taxon>Candidatus Ghiorseimicrobium</taxon>
    </lineage>
</organism>
<evidence type="ECO:0008006" key="3">
    <source>
        <dbReference type="Google" id="ProtNLM"/>
    </source>
</evidence>
<evidence type="ECO:0000313" key="1">
    <source>
        <dbReference type="EMBL" id="PIQ89235.1"/>
    </source>
</evidence>
<gene>
    <name evidence="1" type="ORF">COV72_04100</name>
</gene>
<evidence type="ECO:0000313" key="2">
    <source>
        <dbReference type="Proteomes" id="UP000229641"/>
    </source>
</evidence>
<accession>A0A2H0M0I5</accession>
<dbReference type="SUPFAM" id="SSF143555">
    <property type="entry name" value="FwdE-like"/>
    <property type="match status" value="1"/>
</dbReference>
<dbReference type="Gene3D" id="3.30.1330.130">
    <property type="match status" value="1"/>
</dbReference>
<sequence>MCESQIRWKQSFYEDVEPIRLREPLAEFLGALDKGEGLVFTYQDAVKLAGHSCPAVSGAYKITQKALKALYGAETPVRGEISVRVLGSVNNGANGPISQVISLITGAAPETGFAGLGEKFVRKNKLVFDEKNEEPNTFIFTRDDSRKSVKVAYHPENIPQKGDLSGLFTKCIVATATKKQQEEFITMWQERVRMVLFEEVKDLFSVKEC</sequence>
<comment type="caution">
    <text evidence="1">The sequence shown here is derived from an EMBL/GenBank/DDBJ whole genome shotgun (WGS) entry which is preliminary data.</text>
</comment>
<dbReference type="Proteomes" id="UP000229641">
    <property type="component" value="Unassembled WGS sequence"/>
</dbReference>
<name>A0A2H0M0I5_9BACT</name>
<dbReference type="AlphaFoldDB" id="A0A2H0M0I5"/>
<protein>
    <recommendedName>
        <fullName evidence="3">Formylmethanofuran dehydrogenase subunit E domain-containing protein</fullName>
    </recommendedName>
</protein>
<reference evidence="1 2" key="1">
    <citation type="submission" date="2017-09" db="EMBL/GenBank/DDBJ databases">
        <title>Depth-based differentiation of microbial function through sediment-hosted aquifers and enrichment of novel symbionts in the deep terrestrial subsurface.</title>
        <authorList>
            <person name="Probst A.J."/>
            <person name="Ladd B."/>
            <person name="Jarett J.K."/>
            <person name="Geller-Mcgrath D.E."/>
            <person name="Sieber C.M."/>
            <person name="Emerson J.B."/>
            <person name="Anantharaman K."/>
            <person name="Thomas B.C."/>
            <person name="Malmstrom R."/>
            <person name="Stieglmeier M."/>
            <person name="Klingl A."/>
            <person name="Woyke T."/>
            <person name="Ryan C.M."/>
            <person name="Banfield J.F."/>
        </authorList>
    </citation>
    <scope>NUCLEOTIDE SEQUENCE [LARGE SCALE GENOMIC DNA]</scope>
    <source>
        <strain evidence="1">CG11_big_fil_rev_8_21_14_0_20_42_13</strain>
    </source>
</reference>